<dbReference type="Pfam" id="PF00581">
    <property type="entry name" value="Rhodanese"/>
    <property type="match status" value="1"/>
</dbReference>
<evidence type="ECO:0000259" key="1">
    <source>
        <dbReference type="PROSITE" id="PS50206"/>
    </source>
</evidence>
<dbReference type="EMBL" id="BARS01003120">
    <property type="protein sequence ID" value="GAF77888.1"/>
    <property type="molecule type" value="Genomic_DNA"/>
</dbReference>
<dbReference type="PANTHER" id="PTHR43031">
    <property type="entry name" value="FAD-DEPENDENT OXIDOREDUCTASE"/>
    <property type="match status" value="1"/>
</dbReference>
<name>X0SA22_9ZZZZ</name>
<protein>
    <recommendedName>
        <fullName evidence="1">Rhodanese domain-containing protein</fullName>
    </recommendedName>
</protein>
<feature type="domain" description="Rhodanese" evidence="1">
    <location>
        <begin position="2"/>
        <end position="78"/>
    </location>
</feature>
<dbReference type="PANTHER" id="PTHR43031:SF1">
    <property type="entry name" value="PYRIDINE NUCLEOTIDE-DISULPHIDE OXIDOREDUCTASE"/>
    <property type="match status" value="1"/>
</dbReference>
<dbReference type="AlphaFoldDB" id="X0SA22"/>
<dbReference type="InterPro" id="IPR036873">
    <property type="entry name" value="Rhodanese-like_dom_sf"/>
</dbReference>
<proteinExistence type="predicted"/>
<dbReference type="Gene3D" id="3.40.250.10">
    <property type="entry name" value="Rhodanese-like domain"/>
    <property type="match status" value="1"/>
</dbReference>
<dbReference type="SUPFAM" id="SSF52821">
    <property type="entry name" value="Rhodanese/Cell cycle control phosphatase"/>
    <property type="match status" value="1"/>
</dbReference>
<dbReference type="SMART" id="SM00450">
    <property type="entry name" value="RHOD"/>
    <property type="match status" value="1"/>
</dbReference>
<evidence type="ECO:0000313" key="2">
    <source>
        <dbReference type="EMBL" id="GAF77888.1"/>
    </source>
</evidence>
<reference evidence="2" key="1">
    <citation type="journal article" date="2014" name="Front. Microbiol.">
        <title>High frequency of phylogenetically diverse reductive dehalogenase-homologous genes in deep subseafloor sedimentary metagenomes.</title>
        <authorList>
            <person name="Kawai M."/>
            <person name="Futagami T."/>
            <person name="Toyoda A."/>
            <person name="Takaki Y."/>
            <person name="Nishi S."/>
            <person name="Hori S."/>
            <person name="Arai W."/>
            <person name="Tsubouchi T."/>
            <person name="Morono Y."/>
            <person name="Uchiyama I."/>
            <person name="Ito T."/>
            <person name="Fujiyama A."/>
            <person name="Inagaki F."/>
            <person name="Takami H."/>
        </authorList>
    </citation>
    <scope>NUCLEOTIDE SEQUENCE</scope>
    <source>
        <strain evidence="2">Expedition CK06-06</strain>
    </source>
</reference>
<comment type="caution">
    <text evidence="2">The sequence shown here is derived from an EMBL/GenBank/DDBJ whole genome shotgun (WGS) entry which is preliminary data.</text>
</comment>
<gene>
    <name evidence="2" type="ORF">S01H1_06014</name>
</gene>
<dbReference type="PROSITE" id="PS50206">
    <property type="entry name" value="RHODANESE_3"/>
    <property type="match status" value="1"/>
</dbReference>
<sequence>MTILDVRSAKEYDAGHIEGAVLIPVDDIRNNINMLDPGKEMIIYCRSGYRAYLALRVLKNHGFSDVKLLNGSYLSWERKL</sequence>
<dbReference type="InterPro" id="IPR001763">
    <property type="entry name" value="Rhodanese-like_dom"/>
</dbReference>
<dbReference type="CDD" id="cd00158">
    <property type="entry name" value="RHOD"/>
    <property type="match status" value="1"/>
</dbReference>
<accession>X0SA22</accession>
<dbReference type="InterPro" id="IPR050229">
    <property type="entry name" value="GlpE_sulfurtransferase"/>
</dbReference>
<organism evidence="2">
    <name type="scientific">marine sediment metagenome</name>
    <dbReference type="NCBI Taxonomy" id="412755"/>
    <lineage>
        <taxon>unclassified sequences</taxon>
        <taxon>metagenomes</taxon>
        <taxon>ecological metagenomes</taxon>
    </lineage>
</organism>